<organism evidence="2 3">
    <name type="scientific">Ramlibacter pallidus</name>
    <dbReference type="NCBI Taxonomy" id="2780087"/>
    <lineage>
        <taxon>Bacteria</taxon>
        <taxon>Pseudomonadati</taxon>
        <taxon>Pseudomonadota</taxon>
        <taxon>Betaproteobacteria</taxon>
        <taxon>Burkholderiales</taxon>
        <taxon>Comamonadaceae</taxon>
        <taxon>Ramlibacter</taxon>
    </lineage>
</organism>
<dbReference type="Proteomes" id="UP000806285">
    <property type="component" value="Unassembled WGS sequence"/>
</dbReference>
<protein>
    <submittedName>
        <fullName evidence="2">ParA family protein</fullName>
    </submittedName>
</protein>
<proteinExistence type="predicted"/>
<dbReference type="PANTHER" id="PTHR13696:SF96">
    <property type="entry name" value="COBQ_COBB_MIND_PARA NUCLEOTIDE BINDING DOMAIN-CONTAINING PROTEIN"/>
    <property type="match status" value="1"/>
</dbReference>
<comment type="caution">
    <text evidence="2">The sequence shown here is derived from an EMBL/GenBank/DDBJ whole genome shotgun (WGS) entry which is preliminary data.</text>
</comment>
<accession>A0ABR9S617</accession>
<dbReference type="PANTHER" id="PTHR13696">
    <property type="entry name" value="P-LOOP CONTAINING NUCLEOSIDE TRIPHOSPHATE HYDROLASE"/>
    <property type="match status" value="1"/>
</dbReference>
<dbReference type="InterPro" id="IPR027417">
    <property type="entry name" value="P-loop_NTPase"/>
</dbReference>
<dbReference type="RefSeq" id="WP_193677152.1">
    <property type="nucleotide sequence ID" value="NZ_JADDIV010000004.1"/>
</dbReference>
<evidence type="ECO:0000313" key="2">
    <source>
        <dbReference type="EMBL" id="MBE7368509.1"/>
    </source>
</evidence>
<name>A0ABR9S617_9BURK</name>
<dbReference type="Gene3D" id="3.40.50.300">
    <property type="entry name" value="P-loop containing nucleotide triphosphate hydrolases"/>
    <property type="match status" value="1"/>
</dbReference>
<evidence type="ECO:0000259" key="1">
    <source>
        <dbReference type="Pfam" id="PF01656"/>
    </source>
</evidence>
<dbReference type="InterPro" id="IPR002586">
    <property type="entry name" value="CobQ/CobB/MinD/ParA_Nub-bd_dom"/>
</dbReference>
<evidence type="ECO:0000313" key="3">
    <source>
        <dbReference type="Proteomes" id="UP000806285"/>
    </source>
</evidence>
<dbReference type="EMBL" id="JADDIV010000004">
    <property type="protein sequence ID" value="MBE7368509.1"/>
    <property type="molecule type" value="Genomic_DNA"/>
</dbReference>
<dbReference type="InterPro" id="IPR050678">
    <property type="entry name" value="DNA_Partitioning_ATPase"/>
</dbReference>
<dbReference type="SUPFAM" id="SSF52540">
    <property type="entry name" value="P-loop containing nucleoside triphosphate hydrolases"/>
    <property type="match status" value="1"/>
</dbReference>
<dbReference type="CDD" id="cd02042">
    <property type="entry name" value="ParAB_family"/>
    <property type="match status" value="1"/>
</dbReference>
<feature type="domain" description="CobQ/CobB/MinD/ParA nucleotide binding" evidence="1">
    <location>
        <begin position="4"/>
        <end position="182"/>
    </location>
</feature>
<gene>
    <name evidence="2" type="ORF">IM787_13200</name>
</gene>
<sequence length="246" mass="26990">MPVVAVVNRKGGSGKSTFAAHMAAWCAREGLSVMLGDVDRQQSSRGWLRRRDPSLPAIAPWVIDQKNVLRVPTGITHVVLDTPGGLHGFELARIVMFADAIVLPVCPSVFDRESAAACLQELATLPRVAKGQCRLATVGMRVDGRTSAGDVLRAWAGEHKVPMIGVLRETQNYVRSLERGLTLFDLPPEKVETDMAQWKPIIDWMRPVLMPVTVPEVRREPVLNAHRVPVLGARPLHPGQQALRTA</sequence>
<dbReference type="Pfam" id="PF01656">
    <property type="entry name" value="CbiA"/>
    <property type="match status" value="1"/>
</dbReference>
<reference evidence="2 3" key="1">
    <citation type="submission" date="2020-10" db="EMBL/GenBank/DDBJ databases">
        <title>Ramlibacter sp. HM2 16S ribosomal RNA gene Genome sequencing and assembly.</title>
        <authorList>
            <person name="Kang M."/>
        </authorList>
    </citation>
    <scope>NUCLEOTIDE SEQUENCE [LARGE SCALE GENOMIC DNA]</scope>
    <source>
        <strain evidence="2 3">HM2</strain>
    </source>
</reference>
<keyword evidence="3" id="KW-1185">Reference proteome</keyword>